<gene>
    <name evidence="1" type="ORF">AB852_32190</name>
</gene>
<evidence type="ECO:0000313" key="1">
    <source>
        <dbReference type="EMBL" id="OKH91122.1"/>
    </source>
</evidence>
<accession>A0A1Q4UZR0</accession>
<keyword evidence="2" id="KW-1185">Reference proteome</keyword>
<dbReference type="Proteomes" id="UP000186455">
    <property type="component" value="Unassembled WGS sequence"/>
</dbReference>
<dbReference type="RefSeq" id="WP_073793799.1">
    <property type="nucleotide sequence ID" value="NZ_LFBV01000010.1"/>
</dbReference>
<dbReference type="STRING" id="1048205.AB852_32190"/>
<proteinExistence type="predicted"/>
<comment type="caution">
    <text evidence="1">The sequence shown here is derived from an EMBL/GenBank/DDBJ whole genome shotgun (WGS) entry which is preliminary data.</text>
</comment>
<sequence>MPVATVMICCRCDQSIGSGELHQRLFRDSMSGPGITMHRHERCADEPRTVPVRGQAGGPQWYGAGDWSGLPPMSPAHALAWGRFLTHVGACGQCNGADPWSCEAGRVLRRTWRTAARESW</sequence>
<name>A0A1Q4UZR0_9ACTN</name>
<protein>
    <submittedName>
        <fullName evidence="1">Uncharacterized protein</fullName>
    </submittedName>
</protein>
<organism evidence="1 2">
    <name type="scientific">Streptomyces uncialis</name>
    <dbReference type="NCBI Taxonomy" id="1048205"/>
    <lineage>
        <taxon>Bacteria</taxon>
        <taxon>Bacillati</taxon>
        <taxon>Actinomycetota</taxon>
        <taxon>Actinomycetes</taxon>
        <taxon>Kitasatosporales</taxon>
        <taxon>Streptomycetaceae</taxon>
        <taxon>Streptomyces</taxon>
    </lineage>
</organism>
<reference evidence="1 2" key="1">
    <citation type="submission" date="2015-06" db="EMBL/GenBank/DDBJ databases">
        <title>Cloning and characterization of the uncialamcin biosynthetic gene cluster.</title>
        <authorList>
            <person name="Yan X."/>
            <person name="Huang T."/>
            <person name="Ge H."/>
            <person name="Shen B."/>
        </authorList>
    </citation>
    <scope>NUCLEOTIDE SEQUENCE [LARGE SCALE GENOMIC DNA]</scope>
    <source>
        <strain evidence="1 2">DCA2648</strain>
    </source>
</reference>
<evidence type="ECO:0000313" key="2">
    <source>
        <dbReference type="Proteomes" id="UP000186455"/>
    </source>
</evidence>
<dbReference type="AlphaFoldDB" id="A0A1Q4UZR0"/>
<dbReference type="EMBL" id="LFBV01000010">
    <property type="protein sequence ID" value="OKH91122.1"/>
    <property type="molecule type" value="Genomic_DNA"/>
</dbReference>